<keyword evidence="6" id="KW-0804">Transcription</keyword>
<dbReference type="InterPro" id="IPR052202">
    <property type="entry name" value="Yeast_MetPath_Reg"/>
</dbReference>
<feature type="region of interest" description="Disordered" evidence="8">
    <location>
        <begin position="137"/>
        <end position="159"/>
    </location>
</feature>
<dbReference type="CDD" id="cd12148">
    <property type="entry name" value="fungal_TF_MHR"/>
    <property type="match status" value="1"/>
</dbReference>
<evidence type="ECO:0000256" key="5">
    <source>
        <dbReference type="ARBA" id="ARBA00023125"/>
    </source>
</evidence>
<keyword evidence="2" id="KW-0479">Metal-binding</keyword>
<accession>A0ABR1X9B5</accession>
<keyword evidence="7" id="KW-0539">Nucleus</keyword>
<evidence type="ECO:0000256" key="8">
    <source>
        <dbReference type="SAM" id="MobiDB-lite"/>
    </source>
</evidence>
<sequence>MTIHRDHRDHQQKSVQAVEDRVAELESILRREGISNTRSKRKRHTENGEFTTVLTPVESVESPTVIQWKPSPAPSDSRSDIASQSLSHQSRVATGTVMDILGDLSIEAPGAFFGSSSQITMNRVIASIIQARKERVDAPKKPAWQQLSPDSETSVSTSDNAARFPQISAGVAQRLFDCYLSHFATCWPILQTSFIHLLHTERDNLSDVFFTSVLHLVYAIAGRYLEAAGETGTFFPNQHLAAAMKNIDEIIRLHGIRSIQFLLLLSIYSLNIDEETEHFEMLQTTYEASELPGSRILPQAPSMTGFIHVCKLRVMESHIQQSIYRVDQPTTLTEMEVEGFLEKLEGWKSRIPVDFNSPSHMTAGVEYNTYMLYYYKSLHYLLRPFLLLGEFQTKFVRRCTDACGGVCRTYKKLHQAMPIGFSFIDLVSVFSAGMALIYCVWTSPKDVLGINSSNDMNACSIVLYIITERLPVARKYRDIFETVKMMVSESIEENQYEARRPIAKLRSFIQAALPELDSDQDEEGKLSAMMSDMTGEPAPRSESASTSSAPTECNNSGSIASAQPNQSLPLDGIPLDFEQADAYNAMDLQLGTIFAAPGIEWTAKT</sequence>
<evidence type="ECO:0000256" key="3">
    <source>
        <dbReference type="ARBA" id="ARBA00022833"/>
    </source>
</evidence>
<dbReference type="RefSeq" id="XP_066674010.1">
    <property type="nucleotide sequence ID" value="XM_066806714.1"/>
</dbReference>
<keyword evidence="5" id="KW-0238">DNA-binding</keyword>
<protein>
    <recommendedName>
        <fullName evidence="11">Transcription factor domain-containing protein</fullName>
    </recommendedName>
</protein>
<dbReference type="PANTHER" id="PTHR47782">
    <property type="entry name" value="ZN(II)2CYS6 TRANSCRIPTION FACTOR (EUROFUNG)-RELATED"/>
    <property type="match status" value="1"/>
</dbReference>
<feature type="compositionally biased region" description="Low complexity" evidence="8">
    <location>
        <begin position="536"/>
        <end position="552"/>
    </location>
</feature>
<dbReference type="EMBL" id="JAQQWN010000003">
    <property type="protein sequence ID" value="KAK8092038.1"/>
    <property type="molecule type" value="Genomic_DNA"/>
</dbReference>
<reference evidence="9 10" key="1">
    <citation type="submission" date="2023-01" db="EMBL/GenBank/DDBJ databases">
        <title>Analysis of 21 Apiospora genomes using comparative genomics revels a genus with tremendous synthesis potential of carbohydrate active enzymes and secondary metabolites.</title>
        <authorList>
            <person name="Sorensen T."/>
        </authorList>
    </citation>
    <scope>NUCLEOTIDE SEQUENCE [LARGE SCALE GENOMIC DNA]</scope>
    <source>
        <strain evidence="9 10">CBS 114990</strain>
    </source>
</reference>
<proteinExistence type="predicted"/>
<evidence type="ECO:0000256" key="4">
    <source>
        <dbReference type="ARBA" id="ARBA00023015"/>
    </source>
</evidence>
<name>A0ABR1X9B5_9PEZI</name>
<feature type="compositionally biased region" description="Polar residues" evidence="8">
    <location>
        <begin position="74"/>
        <end position="88"/>
    </location>
</feature>
<dbReference type="Proteomes" id="UP001433268">
    <property type="component" value="Unassembled WGS sequence"/>
</dbReference>
<keyword evidence="10" id="KW-1185">Reference proteome</keyword>
<evidence type="ECO:0000256" key="1">
    <source>
        <dbReference type="ARBA" id="ARBA00004123"/>
    </source>
</evidence>
<evidence type="ECO:0000256" key="7">
    <source>
        <dbReference type="ARBA" id="ARBA00023242"/>
    </source>
</evidence>
<feature type="compositionally biased region" description="Polar residues" evidence="8">
    <location>
        <begin position="553"/>
        <end position="568"/>
    </location>
</feature>
<evidence type="ECO:0000256" key="6">
    <source>
        <dbReference type="ARBA" id="ARBA00023163"/>
    </source>
</evidence>
<feature type="region of interest" description="Disordered" evidence="8">
    <location>
        <begin position="531"/>
        <end position="573"/>
    </location>
</feature>
<gene>
    <name evidence="9" type="ORF">PG997_002399</name>
</gene>
<evidence type="ECO:0000313" key="9">
    <source>
        <dbReference type="EMBL" id="KAK8092038.1"/>
    </source>
</evidence>
<keyword evidence="4" id="KW-0805">Transcription regulation</keyword>
<organism evidence="9 10">
    <name type="scientific">Apiospora hydei</name>
    <dbReference type="NCBI Taxonomy" id="1337664"/>
    <lineage>
        <taxon>Eukaryota</taxon>
        <taxon>Fungi</taxon>
        <taxon>Dikarya</taxon>
        <taxon>Ascomycota</taxon>
        <taxon>Pezizomycotina</taxon>
        <taxon>Sordariomycetes</taxon>
        <taxon>Xylariomycetidae</taxon>
        <taxon>Amphisphaeriales</taxon>
        <taxon>Apiosporaceae</taxon>
        <taxon>Apiospora</taxon>
    </lineage>
</organism>
<feature type="region of interest" description="Disordered" evidence="8">
    <location>
        <begin position="61"/>
        <end position="88"/>
    </location>
</feature>
<evidence type="ECO:0000313" key="10">
    <source>
        <dbReference type="Proteomes" id="UP001433268"/>
    </source>
</evidence>
<evidence type="ECO:0000256" key="2">
    <source>
        <dbReference type="ARBA" id="ARBA00022723"/>
    </source>
</evidence>
<dbReference type="GeneID" id="92039774"/>
<feature type="compositionally biased region" description="Polar residues" evidence="8">
    <location>
        <begin position="145"/>
        <end position="159"/>
    </location>
</feature>
<evidence type="ECO:0008006" key="11">
    <source>
        <dbReference type="Google" id="ProtNLM"/>
    </source>
</evidence>
<comment type="subcellular location">
    <subcellularLocation>
        <location evidence="1">Nucleus</location>
    </subcellularLocation>
</comment>
<dbReference type="PANTHER" id="PTHR47782:SF12">
    <property type="entry name" value="ZN(II)2CYS6 TRANSCRIPTION FACTOR (EUROFUNG)"/>
    <property type="match status" value="1"/>
</dbReference>
<comment type="caution">
    <text evidence="9">The sequence shown here is derived from an EMBL/GenBank/DDBJ whole genome shotgun (WGS) entry which is preliminary data.</text>
</comment>
<keyword evidence="3" id="KW-0862">Zinc</keyword>